<feature type="compositionally biased region" description="Basic and acidic residues" evidence="3">
    <location>
        <begin position="336"/>
        <end position="346"/>
    </location>
</feature>
<accession>A0A430PYZ8</accession>
<dbReference type="Gene3D" id="3.30.70.330">
    <property type="match status" value="3"/>
</dbReference>
<protein>
    <recommendedName>
        <fullName evidence="4">RRM domain-containing protein</fullName>
    </recommendedName>
</protein>
<feature type="compositionally biased region" description="Gly residues" evidence="3">
    <location>
        <begin position="836"/>
        <end position="866"/>
    </location>
</feature>
<feature type="compositionally biased region" description="Basic residues" evidence="3">
    <location>
        <begin position="824"/>
        <end position="835"/>
    </location>
</feature>
<dbReference type="GO" id="GO:0003729">
    <property type="term" value="F:mRNA binding"/>
    <property type="evidence" value="ECO:0007669"/>
    <property type="project" value="TreeGrafter"/>
</dbReference>
<feature type="compositionally biased region" description="Polar residues" evidence="3">
    <location>
        <begin position="93"/>
        <end position="106"/>
    </location>
</feature>
<dbReference type="EMBL" id="QMKO01003937">
    <property type="protein sequence ID" value="RTG80694.1"/>
    <property type="molecule type" value="Genomic_DNA"/>
</dbReference>
<dbReference type="SMART" id="SM00360">
    <property type="entry name" value="RRM"/>
    <property type="match status" value="3"/>
</dbReference>
<dbReference type="PROSITE" id="PS50102">
    <property type="entry name" value="RRM"/>
    <property type="match status" value="3"/>
</dbReference>
<keyword evidence="6" id="KW-1185">Reference proteome</keyword>
<feature type="region of interest" description="Disordered" evidence="3">
    <location>
        <begin position="689"/>
        <end position="866"/>
    </location>
</feature>
<dbReference type="STRING" id="6184.A0A430PYZ8"/>
<feature type="region of interest" description="Disordered" evidence="3">
    <location>
        <begin position="359"/>
        <end position="397"/>
    </location>
</feature>
<dbReference type="Proteomes" id="UP000290809">
    <property type="component" value="Unassembled WGS sequence"/>
</dbReference>
<dbReference type="AlphaFoldDB" id="A0A430PYZ8"/>
<evidence type="ECO:0000259" key="4">
    <source>
        <dbReference type="PROSITE" id="PS50102"/>
    </source>
</evidence>
<name>A0A430PYZ8_SCHBO</name>
<sequence>MSLTQAYQSGQATSLAVYNLPTSADETEVQSVFPSARSVNFVRSHSVSSQSKGMCILQFNNARDCQQAYDECLQGKEIGGQLLHAELNGDYHSSSSENLNVSQHYGGNSRDFRRSHADNEYSQPTYDPHSRTDSESSSNASCTLTVSNLPYTASERDIMREFPEALRVALSLDEQGRSRDCLVLVNNSTIKSPKPSATPESKNKHLVNGKGTPLRGGSKRPVPVGSDDSDVEVETGAFGGDAGELRMSHKKLKLATEKGMELQKKDLVSEDEEDDDEENDSAEEEEEEDEENEDDDDDESEEEDDDDDSEEEDDDDDCEEEDDDDNEEESSEGEEEINKDNSKLNAEKGKAINNLVGSKAVQKHGSMLNNEKSTENKVSSIPSKVTEGSEPKSSTSGKVLILHGPDNLNSLKEFLSKISPVTNISRMEPAPIMATIANISIFKSRLKSGKLMFHGKELEVIPVERVEDANKGMQPTKTLFVGGIPKSMTIEQLKSQLPNNCQPVSLNLLNKNPKINSAFMSFSSIDVAKQAHQIFSSLTVEGQLFKANFAKDQQPRAGPDGSVRVAVSNWDGHPNQLRKLFPTFRKAAVSQPKFHAGKQLKLALTGGPELKTAIVWGFPADTKESDIKGLFGGVVSVSRDTTTGNQSASMTVEFETAADCNNAISSNATLKGRRVTIFLKDVYVDDCANNQQKHSGPSEKKAKPVEVGVSKVKAAHKVSKAEEVNDADDIEDENDDEEDEGTSEDGDDSDEDDESEDESEEEEDGSEDESDEDVDMVSPKGKEKKQFPGLHDKKTGGFPKADNRSGDQSNFKAQHKFGGDFKRNSFRGRGGRSRGRGGQSPHGRGGQSFRGRGGNRGGWSKRGGSD</sequence>
<feature type="compositionally biased region" description="Basic and acidic residues" evidence="3">
    <location>
        <begin position="780"/>
        <end position="805"/>
    </location>
</feature>
<feature type="domain" description="RRM" evidence="4">
    <location>
        <begin position="13"/>
        <end position="90"/>
    </location>
</feature>
<evidence type="ECO:0000256" key="2">
    <source>
        <dbReference type="PROSITE-ProRule" id="PRU00176"/>
    </source>
</evidence>
<dbReference type="GO" id="GO:0005634">
    <property type="term" value="C:nucleus"/>
    <property type="evidence" value="ECO:0007669"/>
    <property type="project" value="TreeGrafter"/>
</dbReference>
<organism evidence="5 6">
    <name type="scientific">Schistosoma bovis</name>
    <name type="common">Blood fluke</name>
    <dbReference type="NCBI Taxonomy" id="6184"/>
    <lineage>
        <taxon>Eukaryota</taxon>
        <taxon>Metazoa</taxon>
        <taxon>Spiralia</taxon>
        <taxon>Lophotrochozoa</taxon>
        <taxon>Platyhelminthes</taxon>
        <taxon>Trematoda</taxon>
        <taxon>Digenea</taxon>
        <taxon>Strigeidida</taxon>
        <taxon>Schistosomatoidea</taxon>
        <taxon>Schistosomatidae</taxon>
        <taxon>Schistosoma</taxon>
    </lineage>
</organism>
<feature type="compositionally biased region" description="Acidic residues" evidence="3">
    <location>
        <begin position="269"/>
        <end position="335"/>
    </location>
</feature>
<feature type="compositionally biased region" description="Basic and acidic residues" evidence="3">
    <location>
        <begin position="110"/>
        <end position="119"/>
    </location>
</feature>
<evidence type="ECO:0000256" key="1">
    <source>
        <dbReference type="ARBA" id="ARBA00022884"/>
    </source>
</evidence>
<dbReference type="InterPro" id="IPR050374">
    <property type="entry name" value="RRT5_SRSF_SR"/>
</dbReference>
<dbReference type="CDD" id="cd00590">
    <property type="entry name" value="RRM_SF"/>
    <property type="match status" value="2"/>
</dbReference>
<dbReference type="InterPro" id="IPR012677">
    <property type="entry name" value="Nucleotide-bd_a/b_plait_sf"/>
</dbReference>
<feature type="region of interest" description="Disordered" evidence="3">
    <location>
        <begin position="189"/>
        <end position="242"/>
    </location>
</feature>
<evidence type="ECO:0000256" key="3">
    <source>
        <dbReference type="SAM" id="MobiDB-lite"/>
    </source>
</evidence>
<dbReference type="InterPro" id="IPR000504">
    <property type="entry name" value="RRM_dom"/>
</dbReference>
<dbReference type="PANTHER" id="PTHR23003">
    <property type="entry name" value="RNA RECOGNITION MOTIF RRM DOMAIN CONTAINING PROTEIN"/>
    <property type="match status" value="1"/>
</dbReference>
<keyword evidence="1 2" id="KW-0694">RNA-binding</keyword>
<feature type="domain" description="RRM" evidence="4">
    <location>
        <begin position="611"/>
        <end position="689"/>
    </location>
</feature>
<feature type="compositionally biased region" description="Acidic residues" evidence="3">
    <location>
        <begin position="724"/>
        <end position="775"/>
    </location>
</feature>
<dbReference type="SUPFAM" id="SSF54928">
    <property type="entry name" value="RNA-binding domain, RBD"/>
    <property type="match status" value="2"/>
</dbReference>
<dbReference type="GO" id="GO:0005737">
    <property type="term" value="C:cytoplasm"/>
    <property type="evidence" value="ECO:0007669"/>
    <property type="project" value="TreeGrafter"/>
</dbReference>
<comment type="caution">
    <text evidence="5">The sequence shown here is derived from an EMBL/GenBank/DDBJ whole genome shotgun (WGS) entry which is preliminary data.</text>
</comment>
<reference evidence="5 6" key="1">
    <citation type="journal article" date="2019" name="PLoS Pathog.">
        <title>Genome sequence of the bovine parasite Schistosoma bovis Tanzania.</title>
        <authorList>
            <person name="Oey H."/>
            <person name="Zakrzewski M."/>
            <person name="Gobert G."/>
            <person name="Gravermann K."/>
            <person name="Stoye J."/>
            <person name="Jones M."/>
            <person name="Mcmanus D."/>
            <person name="Krause L."/>
        </authorList>
    </citation>
    <scope>NUCLEOTIDE SEQUENCE [LARGE SCALE GENOMIC DNA]</scope>
    <source>
        <strain evidence="5 6">TAN1997</strain>
    </source>
</reference>
<feature type="domain" description="RRM" evidence="4">
    <location>
        <begin position="477"/>
        <end position="552"/>
    </location>
</feature>
<dbReference type="InterPro" id="IPR035979">
    <property type="entry name" value="RBD_domain_sf"/>
</dbReference>
<evidence type="ECO:0000313" key="6">
    <source>
        <dbReference type="Proteomes" id="UP000290809"/>
    </source>
</evidence>
<gene>
    <name evidence="5" type="ORF">DC041_0008779</name>
</gene>
<feature type="compositionally biased region" description="Polar residues" evidence="3">
    <location>
        <begin position="367"/>
        <end position="383"/>
    </location>
</feature>
<feature type="region of interest" description="Disordered" evidence="3">
    <location>
        <begin position="93"/>
        <end position="141"/>
    </location>
</feature>
<evidence type="ECO:0000313" key="5">
    <source>
        <dbReference type="EMBL" id="RTG80694.1"/>
    </source>
</evidence>
<proteinExistence type="predicted"/>
<feature type="region of interest" description="Disordered" evidence="3">
    <location>
        <begin position="260"/>
        <end position="346"/>
    </location>
</feature>
<dbReference type="Pfam" id="PF00076">
    <property type="entry name" value="RRM_1"/>
    <property type="match status" value="1"/>
</dbReference>